<dbReference type="GO" id="GO:0003725">
    <property type="term" value="F:double-stranded RNA binding"/>
    <property type="evidence" value="ECO:0007669"/>
    <property type="project" value="TreeGrafter"/>
</dbReference>
<dbReference type="GO" id="GO:0033699">
    <property type="term" value="F:DNA 5'-adenosine monophosphate hydrolase activity"/>
    <property type="evidence" value="ECO:0007669"/>
    <property type="project" value="TreeGrafter"/>
</dbReference>
<dbReference type="PANTHER" id="PTHR12486">
    <property type="entry name" value="APRATAXIN-RELATED"/>
    <property type="match status" value="1"/>
</dbReference>
<accession>A0A1L0DF73</accession>
<evidence type="ECO:0000313" key="2">
    <source>
        <dbReference type="EMBL" id="SGZ54536.1"/>
    </source>
</evidence>
<dbReference type="GO" id="GO:0000012">
    <property type="term" value="P:single strand break repair"/>
    <property type="evidence" value="ECO:0007669"/>
    <property type="project" value="TreeGrafter"/>
</dbReference>
<proteinExistence type="predicted"/>
<gene>
    <name evidence="2" type="ORF">SAMEA4029009_CIC11G00000002369</name>
</gene>
<feature type="region of interest" description="Disordered" evidence="1">
    <location>
        <begin position="164"/>
        <end position="189"/>
    </location>
</feature>
<dbReference type="GO" id="GO:0030983">
    <property type="term" value="F:mismatched DNA binding"/>
    <property type="evidence" value="ECO:0007669"/>
    <property type="project" value="TreeGrafter"/>
</dbReference>
<dbReference type="EMBL" id="LT635766">
    <property type="protein sequence ID" value="SGZ54536.1"/>
    <property type="molecule type" value="Genomic_DNA"/>
</dbReference>
<dbReference type="PANTHER" id="PTHR12486:SF4">
    <property type="entry name" value="APRATAXIN"/>
    <property type="match status" value="1"/>
</dbReference>
<dbReference type="Pfam" id="PF11969">
    <property type="entry name" value="DcpS_C"/>
    <property type="match status" value="1"/>
</dbReference>
<reference evidence="2 3" key="1">
    <citation type="submission" date="2016-10" db="EMBL/GenBank/DDBJ databases">
        <authorList>
            <person name="de Groot N.N."/>
        </authorList>
    </citation>
    <scope>NUCLEOTIDE SEQUENCE [LARGE SCALE GENOMIC DNA]</scope>
    <source>
        <strain evidence="2 3">PYCC 4715</strain>
    </source>
</reference>
<dbReference type="Proteomes" id="UP000182259">
    <property type="component" value="Chromosome III"/>
</dbReference>
<dbReference type="GO" id="GO:1990165">
    <property type="term" value="F:single-strand break-containing DNA binding"/>
    <property type="evidence" value="ECO:0007669"/>
    <property type="project" value="TreeGrafter"/>
</dbReference>
<dbReference type="InterPro" id="IPR036265">
    <property type="entry name" value="HIT-like_sf"/>
</dbReference>
<protein>
    <submittedName>
        <fullName evidence="2">CIC11C00000002369</fullName>
    </submittedName>
</protein>
<organism evidence="2 3">
    <name type="scientific">Sungouiella intermedia</name>
    <dbReference type="NCBI Taxonomy" id="45354"/>
    <lineage>
        <taxon>Eukaryota</taxon>
        <taxon>Fungi</taxon>
        <taxon>Dikarya</taxon>
        <taxon>Ascomycota</taxon>
        <taxon>Saccharomycotina</taxon>
        <taxon>Pichiomycetes</taxon>
        <taxon>Metschnikowiaceae</taxon>
        <taxon>Sungouiella</taxon>
    </lineage>
</organism>
<dbReference type="AlphaFoldDB" id="A0A1L0DF73"/>
<evidence type="ECO:0000256" key="1">
    <source>
        <dbReference type="SAM" id="MobiDB-lite"/>
    </source>
</evidence>
<dbReference type="GO" id="GO:0005634">
    <property type="term" value="C:nucleus"/>
    <property type="evidence" value="ECO:0007669"/>
    <property type="project" value="TreeGrafter"/>
</dbReference>
<dbReference type="Gene3D" id="3.30.428.10">
    <property type="entry name" value="HIT-like"/>
    <property type="match status" value="1"/>
</dbReference>
<dbReference type="GO" id="GO:0003697">
    <property type="term" value="F:single-stranded DNA binding"/>
    <property type="evidence" value="ECO:0007669"/>
    <property type="project" value="TreeGrafter"/>
</dbReference>
<evidence type="ECO:0000313" key="3">
    <source>
        <dbReference type="Proteomes" id="UP000182259"/>
    </source>
</evidence>
<name>A0A1L0DF73_9ASCO</name>
<sequence length="258" mass="29495">MSFRFALQSYINNPTQDRVLFYDDNVVIIKDAYPKSVRHYLVLPRDSELSRTHPLDAFKDHEIYDKYDTYVEKAKDLMVDSLVRDGLVAVDKNSRATFRNRFIRAGVHSIPSLANLHIHVISQDFYLPRMKNKKHYNSFNTDFFVDYDRLDPYLNANANSDFLTPHSGSSDDNDSDLDGGNLSNAGSPHGMLVGNRNRFVRDEIQLNKIVRDTPLRCVHCNKVFGASMAGLKAHLLKEYETIYLGTSHMSEGKLEGKS</sequence>
<dbReference type="SUPFAM" id="SSF54197">
    <property type="entry name" value="HIT-like"/>
    <property type="match status" value="1"/>
</dbReference>